<gene>
    <name evidence="3" type="ORF">LARSCL_LOCUS12925</name>
</gene>
<dbReference type="Gene3D" id="1.25.40.420">
    <property type="match status" value="1"/>
</dbReference>
<keyword evidence="4" id="KW-1185">Reference proteome</keyword>
<feature type="domain" description="MATH" evidence="2">
    <location>
        <begin position="11"/>
        <end position="136"/>
    </location>
</feature>
<dbReference type="Gene3D" id="3.30.710.10">
    <property type="entry name" value="Potassium Channel Kv1.1, Chain A"/>
    <property type="match status" value="1"/>
</dbReference>
<dbReference type="Gene3D" id="2.60.210.10">
    <property type="entry name" value="Apoptosis, Tumor Necrosis Factor Receptor Associated Protein 2, Chain A"/>
    <property type="match status" value="1"/>
</dbReference>
<dbReference type="EMBL" id="CAXIEN010000175">
    <property type="protein sequence ID" value="CAL1284048.1"/>
    <property type="molecule type" value="Genomic_DNA"/>
</dbReference>
<dbReference type="AlphaFoldDB" id="A0AAV2AJ61"/>
<name>A0AAV2AJ61_9ARAC</name>
<dbReference type="InterPro" id="IPR008974">
    <property type="entry name" value="TRAF-like"/>
</dbReference>
<dbReference type="PANTHER" id="PTHR24413">
    <property type="entry name" value="SPECKLE-TYPE POZ PROTEIN"/>
    <property type="match status" value="1"/>
</dbReference>
<dbReference type="SUPFAM" id="SSF49599">
    <property type="entry name" value="TRAF domain-like"/>
    <property type="match status" value="2"/>
</dbReference>
<feature type="domain" description="BTB" evidence="1">
    <location>
        <begin position="338"/>
        <end position="405"/>
    </location>
</feature>
<organism evidence="3 4">
    <name type="scientific">Larinioides sclopetarius</name>
    <dbReference type="NCBI Taxonomy" id="280406"/>
    <lineage>
        <taxon>Eukaryota</taxon>
        <taxon>Metazoa</taxon>
        <taxon>Ecdysozoa</taxon>
        <taxon>Arthropoda</taxon>
        <taxon>Chelicerata</taxon>
        <taxon>Arachnida</taxon>
        <taxon>Araneae</taxon>
        <taxon>Araneomorphae</taxon>
        <taxon>Entelegynae</taxon>
        <taxon>Araneoidea</taxon>
        <taxon>Araneidae</taxon>
        <taxon>Larinioides</taxon>
    </lineage>
</organism>
<dbReference type="Pfam" id="PF00651">
    <property type="entry name" value="BTB"/>
    <property type="match status" value="1"/>
</dbReference>
<sequence>MACETESERKCFTFIWKVENVSYCWLKEYESIESPWFVVDEIEGTKWRLLLTVRCGEGGNFVQLWLESSPGSKSEENTVFTRELDILALDGRALLSNNNDKSPSKNPTLRIKREDLFVIRKSEFLSQDTLTARVRIWKSDGGVVKNVHSVARTIIEVEKRSFTWKVRDFSSLKPMKVCSYEIKSLETGVPLISLDLFLNDASKSGRICFAIDPKCRTIKCCTFQLSHVQASGNIVECLKDEFRFDALPESKEATQIFKRSSLMENKSEYLPNDILTLQCMCCFSSGIMRRAIEEVSSDSTNFNNNSINRGADKEDLLPKYQKALNNELKSLLVDGMHSDIKLRAKSKSYPAHKCILSARSPVFKAMFSINMREKTVDSVDIMDLNDDTVFRLLQYIYSAEVEKLEWDDAMDLYEAADKYQIITLKDICSSYFKAHLCQTNACAALLLADMHHDEDLKTFAQDFILRHGKNIMNSEEWKELMKINLQLAAETMYLKYQE</sequence>
<dbReference type="GO" id="GO:0030163">
    <property type="term" value="P:protein catabolic process"/>
    <property type="evidence" value="ECO:0007669"/>
    <property type="project" value="UniProtKB-ARBA"/>
</dbReference>
<comment type="caution">
    <text evidence="3">The sequence shown here is derived from an EMBL/GenBank/DDBJ whole genome shotgun (WGS) entry which is preliminary data.</text>
</comment>
<dbReference type="PROSITE" id="PS50144">
    <property type="entry name" value="MATH"/>
    <property type="match status" value="1"/>
</dbReference>
<dbReference type="Proteomes" id="UP001497382">
    <property type="component" value="Unassembled WGS sequence"/>
</dbReference>
<dbReference type="InterPro" id="IPR011333">
    <property type="entry name" value="SKP1/BTB/POZ_sf"/>
</dbReference>
<evidence type="ECO:0000259" key="1">
    <source>
        <dbReference type="PROSITE" id="PS50097"/>
    </source>
</evidence>
<evidence type="ECO:0000259" key="2">
    <source>
        <dbReference type="PROSITE" id="PS50144"/>
    </source>
</evidence>
<accession>A0AAV2AJ61</accession>
<dbReference type="CDD" id="cd18186">
    <property type="entry name" value="BTB_POZ_ZBTB_KLHL-like"/>
    <property type="match status" value="1"/>
</dbReference>
<evidence type="ECO:0000313" key="3">
    <source>
        <dbReference type="EMBL" id="CAL1284048.1"/>
    </source>
</evidence>
<dbReference type="InterPro" id="IPR000210">
    <property type="entry name" value="BTB/POZ_dom"/>
</dbReference>
<evidence type="ECO:0000313" key="4">
    <source>
        <dbReference type="Proteomes" id="UP001497382"/>
    </source>
</evidence>
<reference evidence="3 4" key="1">
    <citation type="submission" date="2024-04" db="EMBL/GenBank/DDBJ databases">
        <authorList>
            <person name="Rising A."/>
            <person name="Reimegard J."/>
            <person name="Sonavane S."/>
            <person name="Akerstrom W."/>
            <person name="Nylinder S."/>
            <person name="Hedman E."/>
            <person name="Kallberg Y."/>
        </authorList>
    </citation>
    <scope>NUCLEOTIDE SEQUENCE [LARGE SCALE GENOMIC DNA]</scope>
</reference>
<protein>
    <submittedName>
        <fullName evidence="3">Uncharacterized protein</fullName>
    </submittedName>
</protein>
<proteinExistence type="predicted"/>
<dbReference type="PROSITE" id="PS50097">
    <property type="entry name" value="BTB"/>
    <property type="match status" value="1"/>
</dbReference>
<dbReference type="SMART" id="SM00225">
    <property type="entry name" value="BTB"/>
    <property type="match status" value="1"/>
</dbReference>
<dbReference type="InterPro" id="IPR002083">
    <property type="entry name" value="MATH/TRAF_dom"/>
</dbReference>
<dbReference type="SUPFAM" id="SSF54695">
    <property type="entry name" value="POZ domain"/>
    <property type="match status" value="1"/>
</dbReference>